<keyword evidence="2" id="KW-1185">Reference proteome</keyword>
<evidence type="ECO:0000313" key="2">
    <source>
        <dbReference type="Proteomes" id="UP000593561"/>
    </source>
</evidence>
<evidence type="ECO:0000313" key="1">
    <source>
        <dbReference type="EMBL" id="MBA0635019.1"/>
    </source>
</evidence>
<protein>
    <submittedName>
        <fullName evidence="1">Uncharacterized protein</fullName>
    </submittedName>
</protein>
<comment type="caution">
    <text evidence="1">The sequence shown here is derived from an EMBL/GenBank/DDBJ whole genome shotgun (WGS) entry which is preliminary data.</text>
</comment>
<sequence length="229" mass="25050">MNLDGLSLHTYFSFLSVFEKEFTNAGVTLQIDFVSIQHTSPPLYACLLVLPFHNLPNAFPVVWLSKLAATRTPTFSNVSEVRVEIGLINKTRLRLSIADAVELLQVSDGRELVAVVVVGEAAVYVVVVIEYATELLQVPYGRESVAAVVVEEVAMYVVVVIENQQTAAKMTPTFSNVFEVWIEVGLINKASKRSLKVDAAELLQVSDGRELVAAIVVGEAAVVQFKVGW</sequence>
<dbReference type="AlphaFoldDB" id="A0A7J8TA24"/>
<dbReference type="Proteomes" id="UP000593561">
    <property type="component" value="Unassembled WGS sequence"/>
</dbReference>
<dbReference type="EMBL" id="JABFAC010240220">
    <property type="protein sequence ID" value="MBA0635019.1"/>
    <property type="molecule type" value="Genomic_DNA"/>
</dbReference>
<name>A0A7J8TA24_GOSDV</name>
<proteinExistence type="predicted"/>
<accession>A0A7J8TA24</accession>
<gene>
    <name evidence="1" type="ORF">Godav_025530</name>
</gene>
<reference evidence="1 2" key="1">
    <citation type="journal article" date="2019" name="Genome Biol. Evol.">
        <title>Insights into the evolution of the New World diploid cottons (Gossypium, subgenus Houzingenia) based on genome sequencing.</title>
        <authorList>
            <person name="Grover C.E."/>
            <person name="Arick M.A. 2nd"/>
            <person name="Thrash A."/>
            <person name="Conover J.L."/>
            <person name="Sanders W.S."/>
            <person name="Peterson D.G."/>
            <person name="Frelichowski J.E."/>
            <person name="Scheffler J.A."/>
            <person name="Scheffler B.E."/>
            <person name="Wendel J.F."/>
        </authorList>
    </citation>
    <scope>NUCLEOTIDE SEQUENCE [LARGE SCALE GENOMIC DNA]</scope>
    <source>
        <strain evidence="1">27</strain>
        <tissue evidence="1">Leaf</tissue>
    </source>
</reference>
<organism evidence="1 2">
    <name type="scientific">Gossypium davidsonii</name>
    <name type="common">Davidson's cotton</name>
    <name type="synonym">Gossypium klotzschianum subsp. davidsonii</name>
    <dbReference type="NCBI Taxonomy" id="34287"/>
    <lineage>
        <taxon>Eukaryota</taxon>
        <taxon>Viridiplantae</taxon>
        <taxon>Streptophyta</taxon>
        <taxon>Embryophyta</taxon>
        <taxon>Tracheophyta</taxon>
        <taxon>Spermatophyta</taxon>
        <taxon>Magnoliopsida</taxon>
        <taxon>eudicotyledons</taxon>
        <taxon>Gunneridae</taxon>
        <taxon>Pentapetalae</taxon>
        <taxon>rosids</taxon>
        <taxon>malvids</taxon>
        <taxon>Malvales</taxon>
        <taxon>Malvaceae</taxon>
        <taxon>Malvoideae</taxon>
        <taxon>Gossypium</taxon>
    </lineage>
</organism>